<keyword evidence="1" id="KW-0479">Metal-binding</keyword>
<dbReference type="OrthoDB" id="962301at2"/>
<evidence type="ECO:0000256" key="3">
    <source>
        <dbReference type="ARBA" id="ARBA00022833"/>
    </source>
</evidence>
<keyword evidence="3" id="KW-0862">Zinc</keyword>
<feature type="zinc finger region" description="dksA C4-type" evidence="4">
    <location>
        <begin position="38"/>
        <end position="62"/>
    </location>
</feature>
<proteinExistence type="predicted"/>
<evidence type="ECO:0000259" key="5">
    <source>
        <dbReference type="Pfam" id="PF01258"/>
    </source>
</evidence>
<keyword evidence="2" id="KW-0863">Zinc-finger</keyword>
<feature type="domain" description="Zinc finger DksA/TraR C4-type" evidence="5">
    <location>
        <begin position="35"/>
        <end position="67"/>
    </location>
</feature>
<dbReference type="RefSeq" id="WP_021133071.1">
    <property type="nucleotide sequence ID" value="NZ_AQPH01000064.1"/>
</dbReference>
<accession>S9S9W5</accession>
<dbReference type="Gene3D" id="1.20.120.910">
    <property type="entry name" value="DksA, coiled-coil domain"/>
    <property type="match status" value="1"/>
</dbReference>
<dbReference type="SUPFAM" id="SSF57716">
    <property type="entry name" value="Glucocorticoid receptor-like (DNA-binding domain)"/>
    <property type="match status" value="1"/>
</dbReference>
<dbReference type="EMBL" id="AQPH01000064">
    <property type="protein sequence ID" value="EPY00868.1"/>
    <property type="molecule type" value="Genomic_DNA"/>
</dbReference>
<evidence type="ECO:0000313" key="6">
    <source>
        <dbReference type="EMBL" id="EPY00868.1"/>
    </source>
</evidence>
<reference evidence="6 7" key="1">
    <citation type="submission" date="2013-04" db="EMBL/GenBank/DDBJ databases">
        <authorList>
            <person name="Kuznetsov B."/>
            <person name="Ivanovsky R."/>
        </authorList>
    </citation>
    <scope>NUCLEOTIDE SEQUENCE [LARGE SCALE GENOMIC DNA]</scope>
    <source>
        <strain evidence="6 7">MGU-K5</strain>
    </source>
</reference>
<sequence>MDAYDDAQALEQRQRDQAVTTAAALARARQQGIGSDICVVCEEPIPEGRRRAAPHANTCLACQAELEATTRWP</sequence>
<dbReference type="GO" id="GO:0008270">
    <property type="term" value="F:zinc ion binding"/>
    <property type="evidence" value="ECO:0007669"/>
    <property type="project" value="UniProtKB-KW"/>
</dbReference>
<organism evidence="6 7">
    <name type="scientific">Magnetospirillum fulvum MGU-K5</name>
    <dbReference type="NCBI Taxonomy" id="1316936"/>
    <lineage>
        <taxon>Bacteria</taxon>
        <taxon>Pseudomonadati</taxon>
        <taxon>Pseudomonadota</taxon>
        <taxon>Alphaproteobacteria</taxon>
        <taxon>Rhodospirillales</taxon>
        <taxon>Rhodospirillaceae</taxon>
        <taxon>Magnetospirillum</taxon>
    </lineage>
</organism>
<gene>
    <name evidence="6" type="ORF">K678_13910</name>
</gene>
<evidence type="ECO:0000313" key="7">
    <source>
        <dbReference type="Proteomes" id="UP000015350"/>
    </source>
</evidence>
<dbReference type="Proteomes" id="UP000015350">
    <property type="component" value="Unassembled WGS sequence"/>
</dbReference>
<name>S9S9W5_MAGFU</name>
<dbReference type="STRING" id="1316936.K678_13910"/>
<evidence type="ECO:0000256" key="4">
    <source>
        <dbReference type="PROSITE-ProRule" id="PRU00510"/>
    </source>
</evidence>
<evidence type="ECO:0000256" key="2">
    <source>
        <dbReference type="ARBA" id="ARBA00022771"/>
    </source>
</evidence>
<dbReference type="InterPro" id="IPR000962">
    <property type="entry name" value="Znf_DskA_TraR"/>
</dbReference>
<evidence type="ECO:0000256" key="1">
    <source>
        <dbReference type="ARBA" id="ARBA00022723"/>
    </source>
</evidence>
<dbReference type="PROSITE" id="PS51128">
    <property type="entry name" value="ZF_DKSA_2"/>
    <property type="match status" value="1"/>
</dbReference>
<dbReference type="AlphaFoldDB" id="S9S9W5"/>
<dbReference type="Pfam" id="PF01258">
    <property type="entry name" value="zf-dskA_traR"/>
    <property type="match status" value="1"/>
</dbReference>
<comment type="caution">
    <text evidence="6">The sequence shown here is derived from an EMBL/GenBank/DDBJ whole genome shotgun (WGS) entry which is preliminary data.</text>
</comment>
<protein>
    <submittedName>
        <fullName evidence="6">TraR/DksA family transcriptional regulator</fullName>
    </submittedName>
</protein>